<feature type="non-terminal residue" evidence="2">
    <location>
        <position position="1"/>
    </location>
</feature>
<dbReference type="Pfam" id="PF18803">
    <property type="entry name" value="CxC2"/>
    <property type="match status" value="1"/>
</dbReference>
<feature type="domain" description="CxC2-like cysteine cluster KDZ transposase-associated" evidence="1">
    <location>
        <begin position="1"/>
        <end position="39"/>
    </location>
</feature>
<accession>A0AAD7D5W3</accession>
<feature type="non-terminal residue" evidence="2">
    <location>
        <position position="52"/>
    </location>
</feature>
<dbReference type="AlphaFoldDB" id="A0AAD7D5W3"/>
<comment type="caution">
    <text evidence="2">The sequence shown here is derived from an EMBL/GenBank/DDBJ whole genome shotgun (WGS) entry which is preliminary data.</text>
</comment>
<reference evidence="2" key="1">
    <citation type="submission" date="2023-03" db="EMBL/GenBank/DDBJ databases">
        <title>Massive genome expansion in bonnet fungi (Mycena s.s.) driven by repeated elements and novel gene families across ecological guilds.</title>
        <authorList>
            <consortium name="Lawrence Berkeley National Laboratory"/>
            <person name="Harder C.B."/>
            <person name="Miyauchi S."/>
            <person name="Viragh M."/>
            <person name="Kuo A."/>
            <person name="Thoen E."/>
            <person name="Andreopoulos B."/>
            <person name="Lu D."/>
            <person name="Skrede I."/>
            <person name="Drula E."/>
            <person name="Henrissat B."/>
            <person name="Morin E."/>
            <person name="Kohler A."/>
            <person name="Barry K."/>
            <person name="LaButti K."/>
            <person name="Morin E."/>
            <person name="Salamov A."/>
            <person name="Lipzen A."/>
            <person name="Mereny Z."/>
            <person name="Hegedus B."/>
            <person name="Baldrian P."/>
            <person name="Stursova M."/>
            <person name="Weitz H."/>
            <person name="Taylor A."/>
            <person name="Grigoriev I.V."/>
            <person name="Nagy L.G."/>
            <person name="Martin F."/>
            <person name="Kauserud H."/>
        </authorList>
    </citation>
    <scope>NUCLEOTIDE SEQUENCE</scope>
    <source>
        <strain evidence="2">CBHHK067</strain>
    </source>
</reference>
<dbReference type="Proteomes" id="UP001221757">
    <property type="component" value="Unassembled WGS sequence"/>
</dbReference>
<keyword evidence="3" id="KW-1185">Reference proteome</keyword>
<gene>
    <name evidence="2" type="ORF">B0H17DRAFT_873664</name>
</gene>
<organism evidence="2 3">
    <name type="scientific">Mycena rosella</name>
    <name type="common">Pink bonnet</name>
    <name type="synonym">Agaricus rosellus</name>
    <dbReference type="NCBI Taxonomy" id="1033263"/>
    <lineage>
        <taxon>Eukaryota</taxon>
        <taxon>Fungi</taxon>
        <taxon>Dikarya</taxon>
        <taxon>Basidiomycota</taxon>
        <taxon>Agaricomycotina</taxon>
        <taxon>Agaricomycetes</taxon>
        <taxon>Agaricomycetidae</taxon>
        <taxon>Agaricales</taxon>
        <taxon>Marasmiineae</taxon>
        <taxon>Mycenaceae</taxon>
        <taxon>Mycena</taxon>
    </lineage>
</organism>
<evidence type="ECO:0000259" key="1">
    <source>
        <dbReference type="Pfam" id="PF18803"/>
    </source>
</evidence>
<dbReference type="InterPro" id="IPR041457">
    <property type="entry name" value="CxC2_KDZ-assoc"/>
</dbReference>
<protein>
    <recommendedName>
        <fullName evidence="1">CxC2-like cysteine cluster KDZ transposase-associated domain-containing protein</fullName>
    </recommendedName>
</protein>
<dbReference type="EMBL" id="JARKIE010000126">
    <property type="protein sequence ID" value="KAJ7679914.1"/>
    <property type="molecule type" value="Genomic_DNA"/>
</dbReference>
<name>A0AAD7D5W3_MYCRO</name>
<evidence type="ECO:0000313" key="3">
    <source>
        <dbReference type="Proteomes" id="UP001221757"/>
    </source>
</evidence>
<sequence>DPHTAFTVNMLKRFQLHNLEPKNAAYDYFGAIRRLSDNTFTADMQVFKFDSR</sequence>
<evidence type="ECO:0000313" key="2">
    <source>
        <dbReference type="EMBL" id="KAJ7679914.1"/>
    </source>
</evidence>
<proteinExistence type="predicted"/>